<dbReference type="InterPro" id="IPR016454">
    <property type="entry name" value="Cysteine_dSase"/>
</dbReference>
<dbReference type="SUPFAM" id="SSF53383">
    <property type="entry name" value="PLP-dependent transferases"/>
    <property type="match status" value="1"/>
</dbReference>
<dbReference type="GO" id="GO:0046872">
    <property type="term" value="F:metal ion binding"/>
    <property type="evidence" value="ECO:0007669"/>
    <property type="project" value="UniProtKB-KW"/>
</dbReference>
<dbReference type="KEGG" id="naf:GQ61_07930"/>
<dbReference type="InterPro" id="IPR015422">
    <property type="entry name" value="PyrdxlP-dep_Trfase_small"/>
</dbReference>
<comment type="cofactor">
    <cofactor evidence="1">
        <name>pyridoxal 5'-phosphate</name>
        <dbReference type="ChEBI" id="CHEBI:597326"/>
    </cofactor>
</comment>
<dbReference type="InterPro" id="IPR000192">
    <property type="entry name" value="Aminotrans_V_dom"/>
</dbReference>
<proteinExistence type="inferred from homology"/>
<keyword evidence="5" id="KW-0808">Transferase</keyword>
<evidence type="ECO:0000256" key="3">
    <source>
        <dbReference type="ARBA" id="ARBA00006490"/>
    </source>
</evidence>
<keyword evidence="9" id="KW-0411">Iron-sulfur</keyword>
<comment type="function">
    <text evidence="2">Catalyzes the removal of elemental sulfur atoms from cysteine to produce alanine. Seems to participate in the biosynthesis of the nitrogenase metalloclusters by providing the inorganic sulfur required for the Fe-S core formation.</text>
</comment>
<evidence type="ECO:0000256" key="10">
    <source>
        <dbReference type="ARBA" id="ARBA00050776"/>
    </source>
</evidence>
<dbReference type="PIRSF" id="PIRSF005572">
    <property type="entry name" value="NifS"/>
    <property type="match status" value="1"/>
</dbReference>
<keyword evidence="7" id="KW-0663">Pyridoxal phosphate</keyword>
<name>A0A1W6N5W3_9PROT</name>
<dbReference type="AlphaFoldDB" id="A0A1W6N5W3"/>
<evidence type="ECO:0000313" key="13">
    <source>
        <dbReference type="Proteomes" id="UP000237351"/>
    </source>
</evidence>
<dbReference type="Proteomes" id="UP000237351">
    <property type="component" value="Chromosome"/>
</dbReference>
<dbReference type="InterPro" id="IPR015424">
    <property type="entry name" value="PyrdxlP-dep_Trfase"/>
</dbReference>
<dbReference type="PANTHER" id="PTHR11601">
    <property type="entry name" value="CYSTEINE DESULFURYLASE FAMILY MEMBER"/>
    <property type="match status" value="1"/>
</dbReference>
<keyword evidence="8" id="KW-0408">Iron</keyword>
<dbReference type="STRING" id="1414854.GQ61_07930"/>
<sequence length="371" mass="40995">MMFPMRRYFDYNANAPLYEVVIDRITMAFNEFGSASAIHRFGRRVNYLIEEARAEIAGSLEAQPQNIVFTSGASEANNMVLQGFESQGYRILVSAIEHASCRLAALNPEFIPVTNEGVIDLAMLEKMISSGSTPTLIAVMTANNETGVIQPINEVVVLAKKYGALVHTDAVQALGRIPVSFKSVNVDSMVISSHKIGGPLGVGALIMKEKIELPPFIRGAGQEKNRRSGTQNMPGIVGFATALKEVLKEDWQRVEELRNWMEEQIKEIADEGIVFGEKKPRLQNTSFIRMPGVKRDLQMMAFDLEGFAVSPGSACSSGKSKASHTLLSMGIPADQAEEAVRLSFSPNVNKSDIKDFVELWHQIYQKKRLKK</sequence>
<dbReference type="Pfam" id="PF00266">
    <property type="entry name" value="Aminotran_5"/>
    <property type="match status" value="1"/>
</dbReference>
<dbReference type="Gene3D" id="3.40.640.10">
    <property type="entry name" value="Type I PLP-dependent aspartate aminotransferase-like (Major domain)"/>
    <property type="match status" value="1"/>
</dbReference>
<dbReference type="PANTHER" id="PTHR11601:SF34">
    <property type="entry name" value="CYSTEINE DESULFURASE"/>
    <property type="match status" value="1"/>
</dbReference>
<gene>
    <name evidence="12" type="ORF">GQ61_07930</name>
</gene>
<organism evidence="12 13">
    <name type="scientific">Candidatus Nucleicultrix amoebiphila FS5</name>
    <dbReference type="NCBI Taxonomy" id="1414854"/>
    <lineage>
        <taxon>Bacteria</taxon>
        <taxon>Pseudomonadati</taxon>
        <taxon>Pseudomonadota</taxon>
        <taxon>Alphaproteobacteria</taxon>
        <taxon>Holosporales</taxon>
        <taxon>Candidatus Nucleicultricaceae</taxon>
        <taxon>Candidatus Nucleicultrix</taxon>
    </lineage>
</organism>
<dbReference type="Gene3D" id="3.90.1150.10">
    <property type="entry name" value="Aspartate Aminotransferase, domain 1"/>
    <property type="match status" value="1"/>
</dbReference>
<evidence type="ECO:0000256" key="8">
    <source>
        <dbReference type="ARBA" id="ARBA00023004"/>
    </source>
</evidence>
<feature type="domain" description="Aminotransferase class V" evidence="11">
    <location>
        <begin position="8"/>
        <end position="356"/>
    </location>
</feature>
<protein>
    <recommendedName>
        <fullName evidence="4">Cysteine desulfurase</fullName>
    </recommendedName>
</protein>
<dbReference type="GO" id="GO:0031071">
    <property type="term" value="F:cysteine desulfurase activity"/>
    <property type="evidence" value="ECO:0007669"/>
    <property type="project" value="UniProtKB-EC"/>
</dbReference>
<evidence type="ECO:0000256" key="7">
    <source>
        <dbReference type="ARBA" id="ARBA00022898"/>
    </source>
</evidence>
<evidence type="ECO:0000256" key="9">
    <source>
        <dbReference type="ARBA" id="ARBA00023014"/>
    </source>
</evidence>
<evidence type="ECO:0000259" key="11">
    <source>
        <dbReference type="Pfam" id="PF00266"/>
    </source>
</evidence>
<evidence type="ECO:0000256" key="2">
    <source>
        <dbReference type="ARBA" id="ARBA00003120"/>
    </source>
</evidence>
<accession>A0A1W6N5W3</accession>
<comment type="catalytic activity">
    <reaction evidence="10">
        <text>(sulfur carrier)-H + L-cysteine = (sulfur carrier)-SH + L-alanine</text>
        <dbReference type="Rhea" id="RHEA:43892"/>
        <dbReference type="Rhea" id="RHEA-COMP:14737"/>
        <dbReference type="Rhea" id="RHEA-COMP:14739"/>
        <dbReference type="ChEBI" id="CHEBI:29917"/>
        <dbReference type="ChEBI" id="CHEBI:35235"/>
        <dbReference type="ChEBI" id="CHEBI:57972"/>
        <dbReference type="ChEBI" id="CHEBI:64428"/>
        <dbReference type="EC" id="2.8.1.7"/>
    </reaction>
</comment>
<dbReference type="Gene3D" id="1.10.260.50">
    <property type="match status" value="1"/>
</dbReference>
<dbReference type="InterPro" id="IPR015421">
    <property type="entry name" value="PyrdxlP-dep_Trfase_major"/>
</dbReference>
<dbReference type="EMBL" id="CP008743">
    <property type="protein sequence ID" value="ARN85224.1"/>
    <property type="molecule type" value="Genomic_DNA"/>
</dbReference>
<evidence type="ECO:0000256" key="5">
    <source>
        <dbReference type="ARBA" id="ARBA00022679"/>
    </source>
</evidence>
<evidence type="ECO:0000256" key="4">
    <source>
        <dbReference type="ARBA" id="ARBA00013558"/>
    </source>
</evidence>
<keyword evidence="13" id="KW-1185">Reference proteome</keyword>
<reference evidence="12 13" key="1">
    <citation type="submission" date="2014-06" db="EMBL/GenBank/DDBJ databases">
        <title>The genome of the endonuclear symbiont Nucleicultrix amoebiphila.</title>
        <authorList>
            <person name="Schulz F."/>
            <person name="Horn M."/>
        </authorList>
    </citation>
    <scope>NUCLEOTIDE SEQUENCE [LARGE SCALE GENOMIC DNA]</scope>
    <source>
        <strain evidence="12 13">FS5</strain>
    </source>
</reference>
<comment type="similarity">
    <text evidence="3">Belongs to the class-V pyridoxal-phosphate-dependent aminotransferase family. NifS/IscS subfamily.</text>
</comment>
<evidence type="ECO:0000313" key="12">
    <source>
        <dbReference type="EMBL" id="ARN85224.1"/>
    </source>
</evidence>
<keyword evidence="6" id="KW-0479">Metal-binding</keyword>
<evidence type="ECO:0000256" key="6">
    <source>
        <dbReference type="ARBA" id="ARBA00022723"/>
    </source>
</evidence>
<dbReference type="GO" id="GO:0051536">
    <property type="term" value="F:iron-sulfur cluster binding"/>
    <property type="evidence" value="ECO:0007669"/>
    <property type="project" value="UniProtKB-KW"/>
</dbReference>
<evidence type="ECO:0000256" key="1">
    <source>
        <dbReference type="ARBA" id="ARBA00001933"/>
    </source>
</evidence>